<dbReference type="Gene3D" id="1.10.3020.10">
    <property type="entry name" value="alpha-amino acid ester hydrolase ( Helical cap domain)"/>
    <property type="match status" value="1"/>
</dbReference>
<keyword evidence="2" id="KW-0732">Signal</keyword>
<dbReference type="SUPFAM" id="SSF53474">
    <property type="entry name" value="alpha/beta-Hydrolases"/>
    <property type="match status" value="1"/>
</dbReference>
<name>A0A7G8BDY5_9BACT</name>
<gene>
    <name evidence="4" type="ORF">H7849_16720</name>
</gene>
<sequence length="643" mass="72548">MRNDRMALTCRFAAAALVFALCSLQSHAQTNPMTPDIPSKFTPPETDYDYVKRVEMVPMRDGVKLYTVIVIPKGASHAPILLTRTPYNAASRAARNDSPHMLDELPQGDDVFIKAGYIRVFQDVRGKYGSEGDYVMTPPPHGPLNPNGPNDTTDAYDTIDWLVKNLSESNGKVGMLGSSYEGFTVVMALIDPHPALKVAAPESPMIDGWMGDDWFHYGAFRQVNLDYFTEQTSVRRAGGAIPREGYDDYTNFLRKGSAGDFARYGGLDQLPYWHKVEEHPAYDPFWQGQALDKIMANLPLKVPTMWLQGLWDQEDMWGAIHAYEAVEPKDTNNDKNYLVMGPWRHSQVNYEGYTLGPLRWDGNTALQFRRDVLLPFFNQYLLDGAPKADTPPVFIYNTGENHWDRFKSWPLSCDANCPHASQPLYLTAGGGLSFQAPDGSSAKFDEYVSDPANPVPYRPRPVFVGDEDAWRYWLINDQRFVDGRSDVLTYVSAPLTKSLRLSGAPEVNLYASTSGSDSDWVVKLIDVYPDMVPSQPGMGGYELAISLDIFRGRYRTSFEHPAPITPDKPLPYRFRLPTVNHVFEPGHRIMVQVQSTLFPLYDRNPQTFVQNIFDAKPTDYKKATQRLWHSPEQASFINLPVVP</sequence>
<keyword evidence="5" id="KW-1185">Reference proteome</keyword>
<dbReference type="SUPFAM" id="SSF49785">
    <property type="entry name" value="Galactose-binding domain-like"/>
    <property type="match status" value="1"/>
</dbReference>
<keyword evidence="1 4" id="KW-0378">Hydrolase</keyword>
<dbReference type="Pfam" id="PF02129">
    <property type="entry name" value="Peptidase_S15"/>
    <property type="match status" value="1"/>
</dbReference>
<feature type="signal peptide" evidence="2">
    <location>
        <begin position="1"/>
        <end position="28"/>
    </location>
</feature>
<organism evidence="4 5">
    <name type="scientific">Alloacidobacterium dinghuense</name>
    <dbReference type="NCBI Taxonomy" id="2763107"/>
    <lineage>
        <taxon>Bacteria</taxon>
        <taxon>Pseudomonadati</taxon>
        <taxon>Acidobacteriota</taxon>
        <taxon>Terriglobia</taxon>
        <taxon>Terriglobales</taxon>
        <taxon>Acidobacteriaceae</taxon>
        <taxon>Alloacidobacterium</taxon>
    </lineage>
</organism>
<feature type="chain" id="PRO_5028908559" evidence="2">
    <location>
        <begin position="29"/>
        <end position="643"/>
    </location>
</feature>
<dbReference type="GO" id="GO:0008239">
    <property type="term" value="F:dipeptidyl-peptidase activity"/>
    <property type="evidence" value="ECO:0007669"/>
    <property type="project" value="InterPro"/>
</dbReference>
<dbReference type="PANTHER" id="PTHR43056">
    <property type="entry name" value="PEPTIDASE S9 PROLYL OLIGOPEPTIDASE"/>
    <property type="match status" value="1"/>
</dbReference>
<dbReference type="PANTHER" id="PTHR43056:SF10">
    <property type="entry name" value="COCE_NOND FAMILY, PUTATIVE (AFU_ORTHOLOGUE AFUA_7G00600)-RELATED"/>
    <property type="match status" value="1"/>
</dbReference>
<dbReference type="NCBIfam" id="TIGR00976">
    <property type="entry name" value="CocE_NonD"/>
    <property type="match status" value="1"/>
</dbReference>
<evidence type="ECO:0000256" key="2">
    <source>
        <dbReference type="SAM" id="SignalP"/>
    </source>
</evidence>
<dbReference type="KEGG" id="adin:H7849_16720"/>
<feature type="domain" description="Xaa-Pro dipeptidyl-peptidase C-terminal" evidence="3">
    <location>
        <begin position="374"/>
        <end position="638"/>
    </location>
</feature>
<dbReference type="AlphaFoldDB" id="A0A7G8BDY5"/>
<dbReference type="Gene3D" id="2.60.120.260">
    <property type="entry name" value="Galactose-binding domain-like"/>
    <property type="match status" value="1"/>
</dbReference>
<dbReference type="Proteomes" id="UP000515312">
    <property type="component" value="Chromosome"/>
</dbReference>
<dbReference type="Pfam" id="PF08530">
    <property type="entry name" value="PepX_C"/>
    <property type="match status" value="1"/>
</dbReference>
<dbReference type="InterPro" id="IPR008979">
    <property type="entry name" value="Galactose-bd-like_sf"/>
</dbReference>
<protein>
    <submittedName>
        <fullName evidence="4">CocE/NonD family hydrolase</fullName>
    </submittedName>
</protein>
<dbReference type="InterPro" id="IPR000383">
    <property type="entry name" value="Xaa-Pro-like_dom"/>
</dbReference>
<dbReference type="InterPro" id="IPR005674">
    <property type="entry name" value="CocE/Ser_esterase"/>
</dbReference>
<proteinExistence type="predicted"/>
<evidence type="ECO:0000259" key="3">
    <source>
        <dbReference type="SMART" id="SM00939"/>
    </source>
</evidence>
<evidence type="ECO:0000313" key="5">
    <source>
        <dbReference type="Proteomes" id="UP000515312"/>
    </source>
</evidence>
<dbReference type="Gene3D" id="3.40.50.1820">
    <property type="entry name" value="alpha/beta hydrolase"/>
    <property type="match status" value="1"/>
</dbReference>
<dbReference type="InterPro" id="IPR050585">
    <property type="entry name" value="Xaa-Pro_dipeptidyl-ppase/CocE"/>
</dbReference>
<dbReference type="SMART" id="SM00939">
    <property type="entry name" value="PepX_C"/>
    <property type="match status" value="1"/>
</dbReference>
<dbReference type="InterPro" id="IPR013736">
    <property type="entry name" value="Xaa-Pro_dipept_C"/>
</dbReference>
<evidence type="ECO:0000256" key="1">
    <source>
        <dbReference type="ARBA" id="ARBA00022801"/>
    </source>
</evidence>
<dbReference type="InterPro" id="IPR029058">
    <property type="entry name" value="AB_hydrolase_fold"/>
</dbReference>
<accession>A0A7G8BDY5</accession>
<reference evidence="4 5" key="1">
    <citation type="submission" date="2020-08" db="EMBL/GenBank/DDBJ databases">
        <title>Edaphobacter telluris sp. nov. and Acidobacterium dinghuensis sp. nov., two acidobacteria isolated from forest soil.</title>
        <authorList>
            <person name="Fu J."/>
            <person name="Qiu L."/>
        </authorList>
    </citation>
    <scope>NUCLEOTIDE SEQUENCE [LARGE SCALE GENOMIC DNA]</scope>
    <source>
        <strain evidence="4">4Y35</strain>
    </source>
</reference>
<dbReference type="EMBL" id="CP060394">
    <property type="protein sequence ID" value="QNI30755.1"/>
    <property type="molecule type" value="Genomic_DNA"/>
</dbReference>
<evidence type="ECO:0000313" key="4">
    <source>
        <dbReference type="EMBL" id="QNI30755.1"/>
    </source>
</evidence>